<proteinExistence type="inferred from homology"/>
<dbReference type="Proteomes" id="UP000623129">
    <property type="component" value="Unassembled WGS sequence"/>
</dbReference>
<dbReference type="PANTHER" id="PTHR31739:SF3">
    <property type="entry name" value="ENT-KAUR-16-ENE SYNTHASE, CHLOROPLASTIC"/>
    <property type="match status" value="1"/>
</dbReference>
<comment type="similarity">
    <text evidence="2">Belongs to the terpene synthase family.</text>
</comment>
<evidence type="ECO:0000256" key="3">
    <source>
        <dbReference type="ARBA" id="ARBA00022723"/>
    </source>
</evidence>
<evidence type="ECO:0000259" key="6">
    <source>
        <dbReference type="Pfam" id="PF01397"/>
    </source>
</evidence>
<evidence type="ECO:0000259" key="7">
    <source>
        <dbReference type="Pfam" id="PF03936"/>
    </source>
</evidence>
<accession>A0A833VXJ3</accession>
<dbReference type="GO" id="GO:0000287">
    <property type="term" value="F:magnesium ion binding"/>
    <property type="evidence" value="ECO:0007669"/>
    <property type="project" value="InterPro"/>
</dbReference>
<comment type="caution">
    <text evidence="8">The sequence shown here is derived from an EMBL/GenBank/DDBJ whole genome shotgun (WGS) entry which is preliminary data.</text>
</comment>
<dbReference type="InterPro" id="IPR008949">
    <property type="entry name" value="Isoprenoid_synthase_dom_sf"/>
</dbReference>
<dbReference type="SUPFAM" id="SSF48576">
    <property type="entry name" value="Terpenoid synthases"/>
    <property type="match status" value="1"/>
</dbReference>
<dbReference type="FunFam" id="1.50.10.160:FF:000002">
    <property type="entry name" value="cis-abienol synthase, chloroplastic"/>
    <property type="match status" value="1"/>
</dbReference>
<dbReference type="FunFam" id="1.50.10.130:FF:000003">
    <property type="entry name" value="Ent-cassa-12,15-diene synthase"/>
    <property type="match status" value="1"/>
</dbReference>
<reference evidence="8" key="1">
    <citation type="submission" date="2020-01" db="EMBL/GenBank/DDBJ databases">
        <title>Genome sequence of Kobresia littledalei, the first chromosome-level genome in the family Cyperaceae.</title>
        <authorList>
            <person name="Qu G."/>
        </authorList>
    </citation>
    <scope>NUCLEOTIDE SEQUENCE</scope>
    <source>
        <strain evidence="8">C.B.Clarke</strain>
        <tissue evidence="8">Leaf</tissue>
    </source>
</reference>
<keyword evidence="9" id="KW-1185">Reference proteome</keyword>
<dbReference type="SFLD" id="SFLDG01014">
    <property type="entry name" value="Terpene_Cyclase_Like_1_N-term"/>
    <property type="match status" value="1"/>
</dbReference>
<dbReference type="Pfam" id="PF03936">
    <property type="entry name" value="Terpene_synth_C"/>
    <property type="match status" value="1"/>
</dbReference>
<dbReference type="InterPro" id="IPR001906">
    <property type="entry name" value="Terpene_synth_N"/>
</dbReference>
<feature type="domain" description="Terpene synthase N-terminal" evidence="6">
    <location>
        <begin position="201"/>
        <end position="397"/>
    </location>
</feature>
<dbReference type="GO" id="GO:0016102">
    <property type="term" value="P:diterpenoid biosynthetic process"/>
    <property type="evidence" value="ECO:0007669"/>
    <property type="project" value="InterPro"/>
</dbReference>
<evidence type="ECO:0000313" key="8">
    <source>
        <dbReference type="EMBL" id="KAF3339808.1"/>
    </source>
</evidence>
<protein>
    <submittedName>
        <fullName evidence="8">Ent-kaur-16-ene synthase</fullName>
    </submittedName>
</protein>
<dbReference type="FunFam" id="1.10.600.10:FF:000005">
    <property type="entry name" value="Ent-kaur-16-ene synthase, chloroplastic"/>
    <property type="match status" value="1"/>
</dbReference>
<organism evidence="8 9">
    <name type="scientific">Carex littledalei</name>
    <dbReference type="NCBI Taxonomy" id="544730"/>
    <lineage>
        <taxon>Eukaryota</taxon>
        <taxon>Viridiplantae</taxon>
        <taxon>Streptophyta</taxon>
        <taxon>Embryophyta</taxon>
        <taxon>Tracheophyta</taxon>
        <taxon>Spermatophyta</taxon>
        <taxon>Magnoliopsida</taxon>
        <taxon>Liliopsida</taxon>
        <taxon>Poales</taxon>
        <taxon>Cyperaceae</taxon>
        <taxon>Cyperoideae</taxon>
        <taxon>Cariceae</taxon>
        <taxon>Carex</taxon>
        <taxon>Carex subgen. Euthyceras</taxon>
    </lineage>
</organism>
<name>A0A833VXJ3_9POAL</name>
<evidence type="ECO:0000256" key="1">
    <source>
        <dbReference type="ARBA" id="ARBA00001946"/>
    </source>
</evidence>
<dbReference type="InterPro" id="IPR005630">
    <property type="entry name" value="Terpene_synthase_metal-bd"/>
</dbReference>
<evidence type="ECO:0000256" key="4">
    <source>
        <dbReference type="ARBA" id="ARBA00022842"/>
    </source>
</evidence>
<feature type="domain" description="Terpene synthase metal-binding" evidence="7">
    <location>
        <begin position="465"/>
        <end position="702"/>
    </location>
</feature>
<dbReference type="InterPro" id="IPR036965">
    <property type="entry name" value="Terpene_synth_N_sf"/>
</dbReference>
<dbReference type="InterPro" id="IPR050148">
    <property type="entry name" value="Terpene_synthase-like"/>
</dbReference>
<dbReference type="Gene3D" id="1.50.10.130">
    <property type="entry name" value="Terpene synthase, N-terminal domain"/>
    <property type="match status" value="1"/>
</dbReference>
<dbReference type="PANTHER" id="PTHR31739">
    <property type="entry name" value="ENT-COPALYL DIPHOSPHATE SYNTHASE, CHLOROPLASTIC"/>
    <property type="match status" value="1"/>
</dbReference>
<dbReference type="EMBL" id="SWLB01000003">
    <property type="protein sequence ID" value="KAF3339808.1"/>
    <property type="molecule type" value="Genomic_DNA"/>
</dbReference>
<gene>
    <name evidence="8" type="ORF">FCM35_KLT15579</name>
</gene>
<keyword evidence="4" id="KW-0460">Magnesium</keyword>
<dbReference type="Pfam" id="PF01397">
    <property type="entry name" value="Terpene_synth"/>
    <property type="match status" value="1"/>
</dbReference>
<evidence type="ECO:0000256" key="5">
    <source>
        <dbReference type="ARBA" id="ARBA00023239"/>
    </source>
</evidence>
<dbReference type="SUPFAM" id="SSF48239">
    <property type="entry name" value="Terpenoid cyclases/Protein prenyltransferases"/>
    <property type="match status" value="2"/>
</dbReference>
<dbReference type="OrthoDB" id="2343925at2759"/>
<comment type="cofactor">
    <cofactor evidence="1">
        <name>Mg(2+)</name>
        <dbReference type="ChEBI" id="CHEBI:18420"/>
    </cofactor>
</comment>
<dbReference type="AlphaFoldDB" id="A0A833VXJ3"/>
<dbReference type="InterPro" id="IPR008930">
    <property type="entry name" value="Terpenoid_cyclase/PrenylTrfase"/>
</dbReference>
<evidence type="ECO:0000313" key="9">
    <source>
        <dbReference type="Proteomes" id="UP000623129"/>
    </source>
</evidence>
<dbReference type="Gene3D" id="1.50.10.160">
    <property type="match status" value="1"/>
</dbReference>
<keyword evidence="5" id="KW-0456">Lyase</keyword>
<keyword evidence="3" id="KW-0479">Metal-binding</keyword>
<sequence>MENRELLKDNQCKDLLRGLYQDSIEKIKQQLKYVHMTASPYDTAWVAMVPHPSSHQDPCFDHCLDWILQNQHENGSWGNFNLGSSLLKDKLSSTLACVLALKKWSCGEEHIKNGVRFLVSNIGSIFDEQLTSPIGFNIIFPGMLKLATEVGLKLPLGDTAVGEIFSLQKLELQKNSINNSRGRKEYMAYIAEGLGSSQDLNEIMKFQRANGSVLNSPSTTAYVLTQCYDDKAFNYVSSLLQQVGSTVPAIYPMEMHSHLCMVDTLQNIGIARFFSDEIKIILDRAYRCWLERDEQIISDMATCAMAFRLLRMNGYDISSDLLMKFKEASSFHDSMQGYLRDLRPVIEIYKASQTKLFPNEDVLNKINSWSSILLKEEISTEPISHDRTISQEVKFALQFPFYANLDRLEHKRSIEQFNLGKIRMLKTSHMSCSANEDVLKLAIGDFNNCQFIYREELKDLNSWVKQCKLDQLQFARQKLTYCYLSGAATLFSPDLSEARISWSKNGVLTTIVDDFFDVGGSIEELESLVALFDKWDGKCDKEFYSKQVQIIYMAIHGNINELATKAFALQNQDITDHLVKIWLSLLRSMMTESKWQRNKSIPTVEEYMANGTVSFALGPIILPALYFVGPKITEEIIKHDEYDHLFRLVSTCGRLLNDIRGFGREGKEGKLNSVSLRILNSGNSLSIEAAEKDVSKSIEDIRTELLQLVLKEGTAVPKPCKELFWKMCKILHLFYMNTDGFSSPKEMVSAVNAVIHDSLNVCVGLE</sequence>
<dbReference type="Gene3D" id="1.10.600.10">
    <property type="entry name" value="Farnesyl Diphosphate Synthase"/>
    <property type="match status" value="1"/>
</dbReference>
<dbReference type="InterPro" id="IPR044814">
    <property type="entry name" value="Terpene_cyclase_plant_C1"/>
</dbReference>
<dbReference type="GO" id="GO:0010333">
    <property type="term" value="F:terpene synthase activity"/>
    <property type="evidence" value="ECO:0007669"/>
    <property type="project" value="InterPro"/>
</dbReference>
<dbReference type="CDD" id="cd00684">
    <property type="entry name" value="Terpene_cyclase_plant_C1"/>
    <property type="match status" value="1"/>
</dbReference>
<evidence type="ECO:0000256" key="2">
    <source>
        <dbReference type="ARBA" id="ARBA00006333"/>
    </source>
</evidence>